<protein>
    <submittedName>
        <fullName evidence="2">DUF3575 domain-containing protein</fullName>
    </submittedName>
</protein>
<sequence>MKKFLLALVVLSGTAYGALAQTSEPGKFSVGVEAGLPLGDAGDAFNFAIGGSLKYELPVAEQFSVSLSAGYTNLMYKGEVKDALEESGESKSGIGFIPVKAGAKYYFNGSFNEGFFGEAQLGATFSTEEGGGTAFTYAPGVGYSFGNGLETGLRYEAWSNDGTISQLGLRIAYKF</sequence>
<accession>A0A437MRC0</accession>
<dbReference type="Proteomes" id="UP000282759">
    <property type="component" value="Unassembled WGS sequence"/>
</dbReference>
<proteinExistence type="predicted"/>
<reference evidence="2 3" key="1">
    <citation type="submission" date="2019-01" db="EMBL/GenBank/DDBJ databases">
        <authorList>
            <person name="Chen W.-M."/>
        </authorList>
    </citation>
    <scope>NUCLEOTIDE SEQUENCE [LARGE SCALE GENOMIC DNA]</scope>
    <source>
        <strain evidence="2 3">YBJ-36</strain>
    </source>
</reference>
<comment type="caution">
    <text evidence="2">The sequence shown here is derived from an EMBL/GenBank/DDBJ whole genome shotgun (WGS) entry which is preliminary data.</text>
</comment>
<organism evidence="2 3">
    <name type="scientific">Mucilaginibacter limnophilus</name>
    <dbReference type="NCBI Taxonomy" id="1932778"/>
    <lineage>
        <taxon>Bacteria</taxon>
        <taxon>Pseudomonadati</taxon>
        <taxon>Bacteroidota</taxon>
        <taxon>Sphingobacteriia</taxon>
        <taxon>Sphingobacteriales</taxon>
        <taxon>Sphingobacteriaceae</taxon>
        <taxon>Mucilaginibacter</taxon>
    </lineage>
</organism>
<feature type="signal peptide" evidence="1">
    <location>
        <begin position="1"/>
        <end position="20"/>
    </location>
</feature>
<dbReference type="SUPFAM" id="SSF56925">
    <property type="entry name" value="OMPA-like"/>
    <property type="match status" value="1"/>
</dbReference>
<evidence type="ECO:0000256" key="1">
    <source>
        <dbReference type="SAM" id="SignalP"/>
    </source>
</evidence>
<dbReference type="EMBL" id="SACK01000006">
    <property type="protein sequence ID" value="RVU00186.1"/>
    <property type="molecule type" value="Genomic_DNA"/>
</dbReference>
<dbReference type="OrthoDB" id="668980at2"/>
<dbReference type="InterPro" id="IPR011250">
    <property type="entry name" value="OMP/PagP_B-barrel"/>
</dbReference>
<feature type="chain" id="PRO_5019551544" evidence="1">
    <location>
        <begin position="21"/>
        <end position="175"/>
    </location>
</feature>
<name>A0A437MRC0_9SPHI</name>
<dbReference type="RefSeq" id="WP_127706195.1">
    <property type="nucleotide sequence ID" value="NZ_SACK01000006.1"/>
</dbReference>
<keyword evidence="1" id="KW-0732">Signal</keyword>
<keyword evidence="3" id="KW-1185">Reference proteome</keyword>
<evidence type="ECO:0000313" key="3">
    <source>
        <dbReference type="Proteomes" id="UP000282759"/>
    </source>
</evidence>
<dbReference type="AlphaFoldDB" id="A0A437MRC0"/>
<gene>
    <name evidence="2" type="ORF">EOD41_14605</name>
</gene>
<evidence type="ECO:0000313" key="2">
    <source>
        <dbReference type="EMBL" id="RVU00186.1"/>
    </source>
</evidence>